<dbReference type="Pfam" id="PF07209">
    <property type="entry name" value="DUF1415"/>
    <property type="match status" value="1"/>
</dbReference>
<dbReference type="KEGG" id="bsto:C0V70_06600"/>
<name>A0A2K9NQH9_BACTC</name>
<proteinExistence type="predicted"/>
<organism evidence="1 2">
    <name type="scientific">Bacteriovorax stolpii</name>
    <name type="common">Bdellovibrio stolpii</name>
    <dbReference type="NCBI Taxonomy" id="960"/>
    <lineage>
        <taxon>Bacteria</taxon>
        <taxon>Pseudomonadati</taxon>
        <taxon>Bdellovibrionota</taxon>
        <taxon>Bacteriovoracia</taxon>
        <taxon>Bacteriovoracales</taxon>
        <taxon>Bacteriovoracaceae</taxon>
        <taxon>Bacteriovorax</taxon>
    </lineage>
</organism>
<accession>A0A2K9NQH9</accession>
<gene>
    <name evidence="1" type="ORF">C0V70_06600</name>
</gene>
<dbReference type="InterPro" id="IPR009858">
    <property type="entry name" value="DUF1415"/>
</dbReference>
<dbReference type="RefSeq" id="WP_102243079.1">
    <property type="nucleotide sequence ID" value="NZ_CP025704.1"/>
</dbReference>
<protein>
    <submittedName>
        <fullName evidence="1">DUF1415 domain-containing protein</fullName>
    </submittedName>
</protein>
<dbReference type="EMBL" id="CP025704">
    <property type="protein sequence ID" value="AUN97786.1"/>
    <property type="molecule type" value="Genomic_DNA"/>
</dbReference>
<evidence type="ECO:0000313" key="2">
    <source>
        <dbReference type="Proteomes" id="UP000235584"/>
    </source>
</evidence>
<keyword evidence="2" id="KW-1185">Reference proteome</keyword>
<dbReference type="Proteomes" id="UP000235584">
    <property type="component" value="Chromosome"/>
</dbReference>
<evidence type="ECO:0000313" key="1">
    <source>
        <dbReference type="EMBL" id="AUN97786.1"/>
    </source>
</evidence>
<sequence>MENTLTLTNYWLRTIVIGLDLCPFARIPYERGQIRVVECQDSTEEGQVGFFLEELEYLHQTESSEVSTTLIAYPNASSDFRVFNDFVGDLEYMLEEAELSDVFQLVAFHPEFVFEETDFDHVGNYVNRSPVPVLHILRSEDIARALKNPKDGEIISFNNDRKLHEMDKAKLDELFYFLKK</sequence>
<reference evidence="1 2" key="1">
    <citation type="submission" date="2018-01" db="EMBL/GenBank/DDBJ databases">
        <title>Complete genome sequence of Bacteriovorax stolpii DSM12778.</title>
        <authorList>
            <person name="Tang B."/>
            <person name="Chang J."/>
        </authorList>
    </citation>
    <scope>NUCLEOTIDE SEQUENCE [LARGE SCALE GENOMIC DNA]</scope>
    <source>
        <strain evidence="1 2">DSM 12778</strain>
    </source>
</reference>
<dbReference type="AlphaFoldDB" id="A0A2K9NQH9"/>